<evidence type="ECO:0000313" key="6">
    <source>
        <dbReference type="EMBL" id="PHT77235.1"/>
    </source>
</evidence>
<evidence type="ECO:0000256" key="1">
    <source>
        <dbReference type="ARBA" id="ARBA00005234"/>
    </source>
</evidence>
<dbReference type="Pfam" id="PF02902">
    <property type="entry name" value="Peptidase_C48"/>
    <property type="match status" value="1"/>
</dbReference>
<dbReference type="EMBL" id="AYRZ02000007">
    <property type="protein sequence ID" value="PHT77235.1"/>
    <property type="molecule type" value="Genomic_DNA"/>
</dbReference>
<name>A0A2G2Z5U8_CAPAN</name>
<dbReference type="GO" id="GO:0008234">
    <property type="term" value="F:cysteine-type peptidase activity"/>
    <property type="evidence" value="ECO:0007669"/>
    <property type="project" value="InterPro"/>
</dbReference>
<evidence type="ECO:0000256" key="3">
    <source>
        <dbReference type="ARBA" id="ARBA00022801"/>
    </source>
</evidence>
<dbReference type="SUPFAM" id="SSF54001">
    <property type="entry name" value="Cysteine proteinases"/>
    <property type="match status" value="1"/>
</dbReference>
<feature type="region of interest" description="Disordered" evidence="4">
    <location>
        <begin position="1"/>
        <end position="25"/>
    </location>
</feature>
<dbReference type="GO" id="GO:0006508">
    <property type="term" value="P:proteolysis"/>
    <property type="evidence" value="ECO:0007669"/>
    <property type="project" value="UniProtKB-KW"/>
</dbReference>
<feature type="domain" description="Ubiquitin-like protease family profile" evidence="5">
    <location>
        <begin position="226"/>
        <end position="443"/>
    </location>
</feature>
<dbReference type="PANTHER" id="PTHR31470">
    <property type="entry name" value="CYSTEINE PROTEINASES SUPERFAMILY PROTEIN-RELATED-RELATED"/>
    <property type="match status" value="1"/>
</dbReference>
<evidence type="ECO:0000256" key="2">
    <source>
        <dbReference type="ARBA" id="ARBA00022670"/>
    </source>
</evidence>
<evidence type="ECO:0000313" key="7">
    <source>
        <dbReference type="Proteomes" id="UP000222542"/>
    </source>
</evidence>
<organism evidence="6 7">
    <name type="scientific">Capsicum annuum</name>
    <name type="common">Capsicum pepper</name>
    <dbReference type="NCBI Taxonomy" id="4072"/>
    <lineage>
        <taxon>Eukaryota</taxon>
        <taxon>Viridiplantae</taxon>
        <taxon>Streptophyta</taxon>
        <taxon>Embryophyta</taxon>
        <taxon>Tracheophyta</taxon>
        <taxon>Spermatophyta</taxon>
        <taxon>Magnoliopsida</taxon>
        <taxon>eudicotyledons</taxon>
        <taxon>Gunneridae</taxon>
        <taxon>Pentapetalae</taxon>
        <taxon>asterids</taxon>
        <taxon>lamiids</taxon>
        <taxon>Solanales</taxon>
        <taxon>Solanaceae</taxon>
        <taxon>Solanoideae</taxon>
        <taxon>Capsiceae</taxon>
        <taxon>Capsicum</taxon>
    </lineage>
</organism>
<dbReference type="InterPro" id="IPR003653">
    <property type="entry name" value="Peptidase_C48_C"/>
</dbReference>
<comment type="caution">
    <text evidence="6">The sequence shown here is derived from an EMBL/GenBank/DDBJ whole genome shotgun (WGS) entry which is preliminary data.</text>
</comment>
<dbReference type="Proteomes" id="UP000222542">
    <property type="component" value="Unassembled WGS sequence"/>
</dbReference>
<keyword evidence="3" id="KW-0378">Hydrolase</keyword>
<comment type="similarity">
    <text evidence="1">Belongs to the peptidase C48 family.</text>
</comment>
<dbReference type="InterPro" id="IPR038765">
    <property type="entry name" value="Papain-like_cys_pep_sf"/>
</dbReference>
<sequence>MKTPVFKPIPTRQASSSKTKKEKKTARVIFPQVQSKADSYVEEVAASKRKSHVEKEKFISKKIFDAFREEVRQDFKGVCEEFTRIRQLVKKKFKKMVKAIEHSKQQHEDTEVEAQQMDYAGVETSPQQFSPIVDQNLDENQDGTKGCTNLHPDKTNIQIDSQYLIPDELLQSINLDYNLSEKIVHHDDRITDEKLDDTNLSDSQFTIPDELLPSLNAYQRESTTRYPLATSEEEQIDEHFNDKKSESVVQEHCRHIDVCFYYLRKKSKYDPNRSCKFSTVNCNFMNIISSLHDVYSADAENLMAGGHVAHVNEYINGFRMHVVVPWHTVEDIYIPVNIKEKHHWVLAILSFSERYIFLYDSYESSGHYSAVLDVIEKLAVIIPLCLEHCDFYVKKGIHVENYPIYKDKDSSDMFDVLFQENLPQQPSGRLDCGVYMVTYAECLSYGHKILATEFDPNALRTRYAATLWDYGTRKQELNAHSDVEAPLRPPRQSRITSVTEVFDV</sequence>
<evidence type="ECO:0000256" key="4">
    <source>
        <dbReference type="SAM" id="MobiDB-lite"/>
    </source>
</evidence>
<reference evidence="6 7" key="2">
    <citation type="journal article" date="2017" name="Genome Biol.">
        <title>New reference genome sequences of hot pepper reveal the massive evolution of plant disease-resistance genes by retroduplication.</title>
        <authorList>
            <person name="Kim S."/>
            <person name="Park J."/>
            <person name="Yeom S.I."/>
            <person name="Kim Y.M."/>
            <person name="Seo E."/>
            <person name="Kim K.T."/>
            <person name="Kim M.S."/>
            <person name="Lee J.M."/>
            <person name="Cheong K."/>
            <person name="Shin H.S."/>
            <person name="Kim S.B."/>
            <person name="Han K."/>
            <person name="Lee J."/>
            <person name="Park M."/>
            <person name="Lee H.A."/>
            <person name="Lee H.Y."/>
            <person name="Lee Y."/>
            <person name="Oh S."/>
            <person name="Lee J.H."/>
            <person name="Choi E."/>
            <person name="Choi E."/>
            <person name="Lee S.E."/>
            <person name="Jeon J."/>
            <person name="Kim H."/>
            <person name="Choi G."/>
            <person name="Song H."/>
            <person name="Lee J."/>
            <person name="Lee S.C."/>
            <person name="Kwon J.K."/>
            <person name="Lee H.Y."/>
            <person name="Koo N."/>
            <person name="Hong Y."/>
            <person name="Kim R.W."/>
            <person name="Kang W.H."/>
            <person name="Huh J.H."/>
            <person name="Kang B.C."/>
            <person name="Yang T.J."/>
            <person name="Lee Y.H."/>
            <person name="Bennetzen J.L."/>
            <person name="Choi D."/>
        </authorList>
    </citation>
    <scope>NUCLEOTIDE SEQUENCE [LARGE SCALE GENOMIC DNA]</scope>
    <source>
        <strain evidence="7">cv. CM334</strain>
    </source>
</reference>
<keyword evidence="7" id="KW-1185">Reference proteome</keyword>
<reference evidence="6 7" key="1">
    <citation type="journal article" date="2014" name="Nat. Genet.">
        <title>Genome sequence of the hot pepper provides insights into the evolution of pungency in Capsicum species.</title>
        <authorList>
            <person name="Kim S."/>
            <person name="Park M."/>
            <person name="Yeom S.I."/>
            <person name="Kim Y.M."/>
            <person name="Lee J.M."/>
            <person name="Lee H.A."/>
            <person name="Seo E."/>
            <person name="Choi J."/>
            <person name="Cheong K."/>
            <person name="Kim K.T."/>
            <person name="Jung K."/>
            <person name="Lee G.W."/>
            <person name="Oh S.K."/>
            <person name="Bae C."/>
            <person name="Kim S.B."/>
            <person name="Lee H.Y."/>
            <person name="Kim S.Y."/>
            <person name="Kim M.S."/>
            <person name="Kang B.C."/>
            <person name="Jo Y.D."/>
            <person name="Yang H.B."/>
            <person name="Jeong H.J."/>
            <person name="Kang W.H."/>
            <person name="Kwon J.K."/>
            <person name="Shin C."/>
            <person name="Lim J.Y."/>
            <person name="Park J.H."/>
            <person name="Huh J.H."/>
            <person name="Kim J.S."/>
            <person name="Kim B.D."/>
            <person name="Cohen O."/>
            <person name="Paran I."/>
            <person name="Suh M.C."/>
            <person name="Lee S.B."/>
            <person name="Kim Y.K."/>
            <person name="Shin Y."/>
            <person name="Noh S.J."/>
            <person name="Park J."/>
            <person name="Seo Y.S."/>
            <person name="Kwon S.Y."/>
            <person name="Kim H.A."/>
            <person name="Park J.M."/>
            <person name="Kim H.J."/>
            <person name="Choi S.B."/>
            <person name="Bosland P.W."/>
            <person name="Reeves G."/>
            <person name="Jo S.H."/>
            <person name="Lee B.W."/>
            <person name="Cho H.T."/>
            <person name="Choi H.S."/>
            <person name="Lee M.S."/>
            <person name="Yu Y."/>
            <person name="Do Choi Y."/>
            <person name="Park B.S."/>
            <person name="van Deynze A."/>
            <person name="Ashrafi H."/>
            <person name="Hill T."/>
            <person name="Kim W.T."/>
            <person name="Pai H.S."/>
            <person name="Ahn H.K."/>
            <person name="Yeam I."/>
            <person name="Giovannoni J.J."/>
            <person name="Rose J.K."/>
            <person name="Sorensen I."/>
            <person name="Lee S.J."/>
            <person name="Kim R.W."/>
            <person name="Choi I.Y."/>
            <person name="Choi B.S."/>
            <person name="Lim J.S."/>
            <person name="Lee Y.H."/>
            <person name="Choi D."/>
        </authorList>
    </citation>
    <scope>NUCLEOTIDE SEQUENCE [LARGE SCALE GENOMIC DNA]</scope>
    <source>
        <strain evidence="7">cv. CM334</strain>
    </source>
</reference>
<dbReference type="Gramene" id="PHT77235">
    <property type="protein sequence ID" value="PHT77235"/>
    <property type="gene ID" value="T459_20757"/>
</dbReference>
<dbReference type="Gene3D" id="3.40.395.10">
    <property type="entry name" value="Adenoviral Proteinase, Chain A"/>
    <property type="match status" value="1"/>
</dbReference>
<dbReference type="PANTHER" id="PTHR31470:SF40">
    <property type="entry name" value="UBIQUITIN-LIKE PROTEASE FAMILY PROFILE DOMAIN-CONTAINING PROTEIN"/>
    <property type="match status" value="1"/>
</dbReference>
<accession>A0A2G2Z5U8</accession>
<protein>
    <recommendedName>
        <fullName evidence="5">Ubiquitin-like protease family profile domain-containing protein</fullName>
    </recommendedName>
</protein>
<dbReference type="PROSITE" id="PS50600">
    <property type="entry name" value="ULP_PROTEASE"/>
    <property type="match status" value="1"/>
</dbReference>
<gene>
    <name evidence="6" type="ORF">T459_20757</name>
</gene>
<evidence type="ECO:0000259" key="5">
    <source>
        <dbReference type="PROSITE" id="PS50600"/>
    </source>
</evidence>
<keyword evidence="2" id="KW-0645">Protease</keyword>
<dbReference type="AlphaFoldDB" id="A0A2G2Z5U8"/>
<proteinExistence type="inferred from homology"/>